<sequence>MLKALHAERRSKFHHSQSYRDNERIQKRIAANEGKLEYVSKFLDQYFGAHVNAEILISLAKIVMSNYQITLDRLAKRNRSALLCWYSENWDKIHPMLTSMNILGSRSSKLVSEIPPKFTNSFDEIKIQSNEYHDPFSLDVLLNCH</sequence>
<proteinExistence type="predicted"/>
<dbReference type="Proteomes" id="UP000001542">
    <property type="component" value="Unassembled WGS sequence"/>
</dbReference>
<name>A2DXQ1_TRIV3</name>
<dbReference type="KEGG" id="tva:4772765"/>
<protein>
    <submittedName>
        <fullName evidence="1">Uncharacterized protein</fullName>
    </submittedName>
</protein>
<reference evidence="1" key="1">
    <citation type="submission" date="2006-10" db="EMBL/GenBank/DDBJ databases">
        <authorList>
            <person name="Amadeo P."/>
            <person name="Zhao Q."/>
            <person name="Wortman J."/>
            <person name="Fraser-Liggett C."/>
            <person name="Carlton J."/>
        </authorList>
    </citation>
    <scope>NUCLEOTIDE SEQUENCE</scope>
    <source>
        <strain evidence="1">G3</strain>
    </source>
</reference>
<organism evidence="1 2">
    <name type="scientific">Trichomonas vaginalis (strain ATCC PRA-98 / G3)</name>
    <dbReference type="NCBI Taxonomy" id="412133"/>
    <lineage>
        <taxon>Eukaryota</taxon>
        <taxon>Metamonada</taxon>
        <taxon>Parabasalia</taxon>
        <taxon>Trichomonadida</taxon>
        <taxon>Trichomonadidae</taxon>
        <taxon>Trichomonas</taxon>
    </lineage>
</organism>
<dbReference type="VEuPathDB" id="TrichDB:TVAG_219420"/>
<evidence type="ECO:0000313" key="2">
    <source>
        <dbReference type="Proteomes" id="UP000001542"/>
    </source>
</evidence>
<dbReference type="VEuPathDB" id="TrichDB:TVAGG3_0682700"/>
<dbReference type="RefSeq" id="XP_001326984.1">
    <property type="nucleotide sequence ID" value="XM_001326949.1"/>
</dbReference>
<dbReference type="InParanoid" id="A2DXQ1"/>
<keyword evidence="2" id="KW-1185">Reference proteome</keyword>
<gene>
    <name evidence="1" type="ORF">TVAG_219420</name>
</gene>
<reference evidence="1" key="2">
    <citation type="journal article" date="2007" name="Science">
        <title>Draft genome sequence of the sexually transmitted pathogen Trichomonas vaginalis.</title>
        <authorList>
            <person name="Carlton J.M."/>
            <person name="Hirt R.P."/>
            <person name="Silva J.C."/>
            <person name="Delcher A.L."/>
            <person name="Schatz M."/>
            <person name="Zhao Q."/>
            <person name="Wortman J.R."/>
            <person name="Bidwell S.L."/>
            <person name="Alsmark U.C.M."/>
            <person name="Besteiro S."/>
            <person name="Sicheritz-Ponten T."/>
            <person name="Noel C.J."/>
            <person name="Dacks J.B."/>
            <person name="Foster P.G."/>
            <person name="Simillion C."/>
            <person name="Van de Peer Y."/>
            <person name="Miranda-Saavedra D."/>
            <person name="Barton G.J."/>
            <person name="Westrop G.D."/>
            <person name="Mueller S."/>
            <person name="Dessi D."/>
            <person name="Fiori P.L."/>
            <person name="Ren Q."/>
            <person name="Paulsen I."/>
            <person name="Zhang H."/>
            <person name="Bastida-Corcuera F.D."/>
            <person name="Simoes-Barbosa A."/>
            <person name="Brown M.T."/>
            <person name="Hayes R.D."/>
            <person name="Mukherjee M."/>
            <person name="Okumura C.Y."/>
            <person name="Schneider R."/>
            <person name="Smith A.J."/>
            <person name="Vanacova S."/>
            <person name="Villalvazo M."/>
            <person name="Haas B.J."/>
            <person name="Pertea M."/>
            <person name="Feldblyum T.V."/>
            <person name="Utterback T.R."/>
            <person name="Shu C.L."/>
            <person name="Osoegawa K."/>
            <person name="de Jong P.J."/>
            <person name="Hrdy I."/>
            <person name="Horvathova L."/>
            <person name="Zubacova Z."/>
            <person name="Dolezal P."/>
            <person name="Malik S.B."/>
            <person name="Logsdon J.M. Jr."/>
            <person name="Henze K."/>
            <person name="Gupta A."/>
            <person name="Wang C.C."/>
            <person name="Dunne R.L."/>
            <person name="Upcroft J.A."/>
            <person name="Upcroft P."/>
            <person name="White O."/>
            <person name="Salzberg S.L."/>
            <person name="Tang P."/>
            <person name="Chiu C.-H."/>
            <person name="Lee Y.-S."/>
            <person name="Embley T.M."/>
            <person name="Coombs G.H."/>
            <person name="Mottram J.C."/>
            <person name="Tachezy J."/>
            <person name="Fraser-Liggett C.M."/>
            <person name="Johnson P.J."/>
        </authorList>
    </citation>
    <scope>NUCLEOTIDE SEQUENCE [LARGE SCALE GENOMIC DNA]</scope>
    <source>
        <strain evidence="1">G3</strain>
    </source>
</reference>
<dbReference type="EMBL" id="DS113265">
    <property type="protein sequence ID" value="EAY14761.1"/>
    <property type="molecule type" value="Genomic_DNA"/>
</dbReference>
<accession>A2DXQ1</accession>
<evidence type="ECO:0000313" key="1">
    <source>
        <dbReference type="EMBL" id="EAY14761.1"/>
    </source>
</evidence>
<dbReference type="AlphaFoldDB" id="A2DXQ1"/>